<feature type="compositionally biased region" description="Low complexity" evidence="5">
    <location>
        <begin position="49"/>
        <end position="59"/>
    </location>
</feature>
<evidence type="ECO:0000256" key="6">
    <source>
        <dbReference type="SAM" id="Phobius"/>
    </source>
</evidence>
<keyword evidence="2" id="KW-0813">Transport</keyword>
<accession>A0A6J4Q510</accession>
<name>A0A6J4Q510_9PSEU</name>
<dbReference type="GO" id="GO:0015297">
    <property type="term" value="F:antiporter activity"/>
    <property type="evidence" value="ECO:0007669"/>
    <property type="project" value="UniProtKB-KW"/>
</dbReference>
<sequence>MDRGRDHDRARHRRRPARRRDHVGRAAVRRRQRGPGRSPIRPSSPPRGAPAAGRATAQPRPRDARQRAAVPQLPSAVLLIVACVVVPSEFAPAERAVRDRGLPSRVRSAFNVESGYNDRIVSPLFLFTLILANVDHEDQTPLDALGPAAPFATTALVVGVMVGSALAAAVDRAAAAGWITDQARRIVVLLAPLLIFRLTVAVGGNGFVASFIGGVAFR</sequence>
<proteinExistence type="predicted"/>
<keyword evidence="6" id="KW-0472">Membrane</keyword>
<feature type="transmembrane region" description="Helical" evidence="6">
    <location>
        <begin position="151"/>
        <end position="174"/>
    </location>
</feature>
<dbReference type="GO" id="GO:0006811">
    <property type="term" value="P:monoatomic ion transport"/>
    <property type="evidence" value="ECO:0007669"/>
    <property type="project" value="UniProtKB-KW"/>
</dbReference>
<gene>
    <name evidence="7" type="ORF">AVDCRST_MAG66-3380</name>
</gene>
<dbReference type="AlphaFoldDB" id="A0A6J4Q510"/>
<feature type="region of interest" description="Disordered" evidence="5">
    <location>
        <begin position="1"/>
        <end position="69"/>
    </location>
</feature>
<evidence type="ECO:0000256" key="5">
    <source>
        <dbReference type="SAM" id="MobiDB-lite"/>
    </source>
</evidence>
<comment type="subcellular location">
    <subcellularLocation>
        <location evidence="1">Cell membrane</location>
        <topology evidence="1">Multi-pass membrane protein</topology>
    </subcellularLocation>
</comment>
<dbReference type="EMBL" id="CADCUS010000486">
    <property type="protein sequence ID" value="CAA9432248.1"/>
    <property type="molecule type" value="Genomic_DNA"/>
</dbReference>
<evidence type="ECO:0000256" key="1">
    <source>
        <dbReference type="ARBA" id="ARBA00004651"/>
    </source>
</evidence>
<keyword evidence="3" id="KW-0050">Antiport</keyword>
<dbReference type="PANTHER" id="PTHR32507">
    <property type="entry name" value="NA(+)/H(+) ANTIPORTER 1"/>
    <property type="match status" value="1"/>
</dbReference>
<keyword evidence="6" id="KW-1133">Transmembrane helix</keyword>
<evidence type="ECO:0008006" key="8">
    <source>
        <dbReference type="Google" id="ProtNLM"/>
    </source>
</evidence>
<evidence type="ECO:0000313" key="7">
    <source>
        <dbReference type="EMBL" id="CAA9432248.1"/>
    </source>
</evidence>
<evidence type="ECO:0000256" key="2">
    <source>
        <dbReference type="ARBA" id="ARBA00022448"/>
    </source>
</evidence>
<dbReference type="PANTHER" id="PTHR32507:SF8">
    <property type="entry name" value="CNH1P"/>
    <property type="match status" value="1"/>
</dbReference>
<reference evidence="7" key="1">
    <citation type="submission" date="2020-02" db="EMBL/GenBank/DDBJ databases">
        <authorList>
            <person name="Meier V. D."/>
        </authorList>
    </citation>
    <scope>NUCLEOTIDE SEQUENCE</scope>
    <source>
        <strain evidence="7">AVDCRST_MAG66</strain>
    </source>
</reference>
<feature type="compositionally biased region" description="Basic residues" evidence="5">
    <location>
        <begin position="10"/>
        <end position="34"/>
    </location>
</feature>
<evidence type="ECO:0000256" key="4">
    <source>
        <dbReference type="ARBA" id="ARBA00023065"/>
    </source>
</evidence>
<feature type="transmembrane region" description="Helical" evidence="6">
    <location>
        <begin position="68"/>
        <end position="88"/>
    </location>
</feature>
<keyword evidence="6" id="KW-0812">Transmembrane</keyword>
<feature type="transmembrane region" description="Helical" evidence="6">
    <location>
        <begin position="186"/>
        <end position="212"/>
    </location>
</feature>
<dbReference type="GO" id="GO:0005886">
    <property type="term" value="C:plasma membrane"/>
    <property type="evidence" value="ECO:0007669"/>
    <property type="project" value="UniProtKB-SubCell"/>
</dbReference>
<organism evidence="7">
    <name type="scientific">uncultured Pseudonocardia sp</name>
    <dbReference type="NCBI Taxonomy" id="211455"/>
    <lineage>
        <taxon>Bacteria</taxon>
        <taxon>Bacillati</taxon>
        <taxon>Actinomycetota</taxon>
        <taxon>Actinomycetes</taxon>
        <taxon>Pseudonocardiales</taxon>
        <taxon>Pseudonocardiaceae</taxon>
        <taxon>Pseudonocardia</taxon>
        <taxon>environmental samples</taxon>
    </lineage>
</organism>
<protein>
    <recommendedName>
        <fullName evidence="8">Na+/H+ antiporter</fullName>
    </recommendedName>
</protein>
<evidence type="ECO:0000256" key="3">
    <source>
        <dbReference type="ARBA" id="ARBA00022449"/>
    </source>
</evidence>
<keyword evidence="4" id="KW-0406">Ion transport</keyword>